<evidence type="ECO:0000259" key="2">
    <source>
        <dbReference type="Pfam" id="PF04082"/>
    </source>
</evidence>
<reference evidence="3" key="1">
    <citation type="submission" date="2022-11" db="EMBL/GenBank/DDBJ databases">
        <authorList>
            <person name="Petersen C."/>
        </authorList>
    </citation>
    <scope>NUCLEOTIDE SEQUENCE</scope>
    <source>
        <strain evidence="3">IBT 29864</strain>
    </source>
</reference>
<dbReference type="PANTHER" id="PTHR47431:SF4">
    <property type="entry name" value="ZN(II)2CYS6 TRANSCRIPTION FACTOR (EUROFUNG)"/>
    <property type="match status" value="1"/>
</dbReference>
<evidence type="ECO:0000313" key="3">
    <source>
        <dbReference type="EMBL" id="KAJ5355161.1"/>
    </source>
</evidence>
<name>A0A9W9R7S4_9EURO</name>
<dbReference type="InterPro" id="IPR007219">
    <property type="entry name" value="XnlR_reg_dom"/>
</dbReference>
<dbReference type="AlphaFoldDB" id="A0A9W9R7S4"/>
<protein>
    <recommendedName>
        <fullName evidence="2">Xylanolytic transcriptional activator regulatory domain-containing protein</fullName>
    </recommendedName>
</protein>
<reference evidence="3" key="2">
    <citation type="journal article" date="2023" name="IMA Fungus">
        <title>Comparative genomic study of the Penicillium genus elucidates a diverse pangenome and 15 lateral gene transfer events.</title>
        <authorList>
            <person name="Petersen C."/>
            <person name="Sorensen T."/>
            <person name="Nielsen M.R."/>
            <person name="Sondergaard T.E."/>
            <person name="Sorensen J.L."/>
            <person name="Fitzpatrick D.A."/>
            <person name="Frisvad J.C."/>
            <person name="Nielsen K.L."/>
        </authorList>
    </citation>
    <scope>NUCLEOTIDE SEQUENCE</scope>
    <source>
        <strain evidence="3">IBT 29864</strain>
    </source>
</reference>
<gene>
    <name evidence="3" type="ORF">N7496_012373</name>
</gene>
<comment type="caution">
    <text evidence="3">The sequence shown here is derived from an EMBL/GenBank/DDBJ whole genome shotgun (WGS) entry which is preliminary data.</text>
</comment>
<keyword evidence="4" id="KW-1185">Reference proteome</keyword>
<dbReference type="Pfam" id="PF04082">
    <property type="entry name" value="Fungal_trans"/>
    <property type="match status" value="1"/>
</dbReference>
<dbReference type="CDD" id="cd12148">
    <property type="entry name" value="fungal_TF_MHR"/>
    <property type="match status" value="1"/>
</dbReference>
<accession>A0A9W9R7S4</accession>
<sequence>MRFVGNIMRSQEWSIPLKDHAEASFLKAPSTDPILVQCRLLYSIPLFWYEHNIDAKRQMETAMRLAIDLRMSDYEFLLKHGGNDSVVQESWRRTWWMLFTVDAYYAGTLGTMNFEVLNIGTSVALPCDESDYELGLTQAQEIPEPKTLRDFDCREFTSDDITFSSFAYLIGAVRCIASAISTVPKIAGNEGSTNVIQSADSILKGWLLLLPENRKQVMDKAGEIDELMFQAHMLIHVATVVLHRPLSDLKYYSVEEVSSCGRNPNLDMPTPDLINVHTVRVLRAVEAQVQLIALPAERFHHTPFVTCMISKGTLALLSACKSCLGGKDLMIARDQIRMTIGCLKALGKVWPRTARNVREIQAIASHVLGIESRAGIECQRNNPSEVPGASGGEEQGIWETEAEAISTGIDTLPSLGSIEDLCGWFSGQITDSNNLSAWLIGPDM</sequence>
<dbReference type="OrthoDB" id="2399539at2759"/>
<dbReference type="GO" id="GO:0008270">
    <property type="term" value="F:zinc ion binding"/>
    <property type="evidence" value="ECO:0007669"/>
    <property type="project" value="InterPro"/>
</dbReference>
<dbReference type="PANTHER" id="PTHR47431">
    <property type="entry name" value="ZN(II)2CYS6 TRANSCRIPTION FACTOR (EUROFUNG)-RELATED"/>
    <property type="match status" value="1"/>
</dbReference>
<dbReference type="RefSeq" id="XP_056549184.1">
    <property type="nucleotide sequence ID" value="XM_056705286.1"/>
</dbReference>
<feature type="domain" description="Xylanolytic transcriptional activator regulatory" evidence="2">
    <location>
        <begin position="24"/>
        <end position="142"/>
    </location>
</feature>
<dbReference type="GeneID" id="81444465"/>
<proteinExistence type="predicted"/>
<keyword evidence="1" id="KW-0539">Nucleus</keyword>
<dbReference type="GO" id="GO:0003677">
    <property type="term" value="F:DNA binding"/>
    <property type="evidence" value="ECO:0007669"/>
    <property type="project" value="InterPro"/>
</dbReference>
<dbReference type="GO" id="GO:0006351">
    <property type="term" value="P:DNA-templated transcription"/>
    <property type="evidence" value="ECO:0007669"/>
    <property type="project" value="InterPro"/>
</dbReference>
<dbReference type="EMBL" id="JAPZBS010000010">
    <property type="protein sequence ID" value="KAJ5355161.1"/>
    <property type="molecule type" value="Genomic_DNA"/>
</dbReference>
<organism evidence="3 4">
    <name type="scientific">Penicillium cataractarum</name>
    <dbReference type="NCBI Taxonomy" id="2100454"/>
    <lineage>
        <taxon>Eukaryota</taxon>
        <taxon>Fungi</taxon>
        <taxon>Dikarya</taxon>
        <taxon>Ascomycota</taxon>
        <taxon>Pezizomycotina</taxon>
        <taxon>Eurotiomycetes</taxon>
        <taxon>Eurotiomycetidae</taxon>
        <taxon>Eurotiales</taxon>
        <taxon>Aspergillaceae</taxon>
        <taxon>Penicillium</taxon>
    </lineage>
</organism>
<dbReference type="Proteomes" id="UP001147782">
    <property type="component" value="Unassembled WGS sequence"/>
</dbReference>
<evidence type="ECO:0000256" key="1">
    <source>
        <dbReference type="ARBA" id="ARBA00023242"/>
    </source>
</evidence>
<evidence type="ECO:0000313" key="4">
    <source>
        <dbReference type="Proteomes" id="UP001147782"/>
    </source>
</evidence>